<organism evidence="1 2">
    <name type="scientific">Ralstonia insidiosa</name>
    <dbReference type="NCBI Taxonomy" id="190721"/>
    <lineage>
        <taxon>Bacteria</taxon>
        <taxon>Pseudomonadati</taxon>
        <taxon>Pseudomonadota</taxon>
        <taxon>Betaproteobacteria</taxon>
        <taxon>Burkholderiales</taxon>
        <taxon>Burkholderiaceae</taxon>
        <taxon>Ralstonia</taxon>
    </lineage>
</organism>
<reference evidence="2" key="1">
    <citation type="submission" date="2016-06" db="EMBL/GenBank/DDBJ databases">
        <authorList>
            <person name="Xu Y."/>
            <person name="Nagy A."/>
            <person name="Yan X."/>
            <person name="Kim S.W."/>
            <person name="Haley B."/>
            <person name="Liu N.T."/>
            <person name="Nou X."/>
        </authorList>
    </citation>
    <scope>NUCLEOTIDE SEQUENCE [LARGE SCALE GENOMIC DNA]</scope>
    <source>
        <strain evidence="2">ATCC 49129</strain>
    </source>
</reference>
<keyword evidence="2" id="KW-1185">Reference proteome</keyword>
<gene>
    <name evidence="1" type="ORF">A9Y76_11190</name>
</gene>
<evidence type="ECO:0000313" key="1">
    <source>
        <dbReference type="EMBL" id="ANJ72994.1"/>
    </source>
</evidence>
<evidence type="ECO:0000313" key="2">
    <source>
        <dbReference type="Proteomes" id="UP000078572"/>
    </source>
</evidence>
<proteinExistence type="predicted"/>
<dbReference type="EMBL" id="CP016022">
    <property type="protein sequence ID" value="ANJ72994.1"/>
    <property type="molecule type" value="Genomic_DNA"/>
</dbReference>
<keyword evidence="1" id="KW-0808">Transferase</keyword>
<dbReference type="InterPro" id="IPR021948">
    <property type="entry name" value="DUF3565"/>
</dbReference>
<dbReference type="OrthoDB" id="9799128at2"/>
<dbReference type="RefSeq" id="WP_048931764.1">
    <property type="nucleotide sequence ID" value="NZ_CP016022.1"/>
</dbReference>
<dbReference type="Pfam" id="PF12088">
    <property type="entry name" value="DUF3565"/>
    <property type="match status" value="1"/>
</dbReference>
<accession>A0A191ZXZ4</accession>
<dbReference type="GO" id="GO:0016740">
    <property type="term" value="F:transferase activity"/>
    <property type="evidence" value="ECO:0007669"/>
    <property type="project" value="UniProtKB-KW"/>
</dbReference>
<name>A0A191ZXZ4_9RALS</name>
<dbReference type="STRING" id="190721.ACS15_2378"/>
<dbReference type="GeneID" id="61526584"/>
<dbReference type="Proteomes" id="UP000078572">
    <property type="component" value="Chromosome 1"/>
</dbReference>
<protein>
    <submittedName>
        <fullName evidence="1">GNAT family acetyltransferase</fullName>
    </submittedName>
</protein>
<dbReference type="AlphaFoldDB" id="A0A191ZXZ4"/>
<sequence>MKQAIVGFERDEEGHWVARLACGHGQHMRHDPPWQQRPWTETEAGRASKIGVVVECLKCDRGEVPTFPVE</sequence>